<dbReference type="AlphaFoldDB" id="A0A0B5FTY1"/>
<dbReference type="EMBL" id="CP010312">
    <property type="protein sequence ID" value="AJF08139.1"/>
    <property type="molecule type" value="Genomic_DNA"/>
</dbReference>
<geneLocation type="plasmid" evidence="2 3">
    <name>pGSUB1</name>
</geneLocation>
<proteinExistence type="predicted"/>
<reference evidence="2 3" key="1">
    <citation type="journal article" date="2015" name="Genome Announc.">
        <title>Genomes of Geoalkalibacter ferrihydriticus Z-0531T and Geoalkalibacter subterraneus Red1T, Two Haloalkaliphilic Metal-Reducing Deltaproteobacteria.</title>
        <authorList>
            <person name="Badalamenti J.P."/>
            <person name="Krajmalnik-Brown R."/>
            <person name="Torres C.I."/>
            <person name="Bond D.R."/>
        </authorList>
    </citation>
    <scope>NUCLEOTIDE SEQUENCE [LARGE SCALE GENOMIC DNA]</scope>
    <source>
        <strain evidence="2 3">Red1</strain>
        <plasmid evidence="3">Plasmid pGSUB1</plasmid>
    </source>
</reference>
<dbReference type="PROSITE" id="PS51257">
    <property type="entry name" value="PROKAR_LIPOPROTEIN"/>
    <property type="match status" value="1"/>
</dbReference>
<organism evidence="2 3">
    <name type="scientific">Geoalkalibacter subterraneus</name>
    <dbReference type="NCBI Taxonomy" id="483547"/>
    <lineage>
        <taxon>Bacteria</taxon>
        <taxon>Pseudomonadati</taxon>
        <taxon>Thermodesulfobacteriota</taxon>
        <taxon>Desulfuromonadia</taxon>
        <taxon>Desulfuromonadales</taxon>
        <taxon>Geoalkalibacteraceae</taxon>
        <taxon>Geoalkalibacter</taxon>
    </lineage>
</organism>
<evidence type="ECO:0000313" key="3">
    <source>
        <dbReference type="Proteomes" id="UP000035036"/>
    </source>
</evidence>
<keyword evidence="1" id="KW-0732">Signal</keyword>
<sequence length="277" mass="30799">MKKGALFIAMALCLMVATGCAAPKPYVSDPESSHALNVLRAAGARYIKDVKAEDFEKQKVEGVKRGGPAIPAMITLLGGGFLPALSYWSVHDDAPEATSFVFAWMPEDMAENGKEANDKLRRIVAKAFARALTGENAVELPSWFEVGEIEEYFVEITGKGCDGPKIGCQYSISTRKKPGKKGFSPDFLGGSPAWIFTFEDKNAPLLYFYSNKRDFPTISPDYQVYLEASKYLPEWVFLYLAPGKHGYVSVRTENDFEMLNYPVVFNQGESYFFVKPD</sequence>
<gene>
    <name evidence="2" type="ORF">GSUB_16660</name>
</gene>
<dbReference type="Proteomes" id="UP000035036">
    <property type="component" value="Plasmid pGSUB1"/>
</dbReference>
<feature type="chain" id="PRO_5002117112" description="Lipoprotein" evidence="1">
    <location>
        <begin position="22"/>
        <end position="277"/>
    </location>
</feature>
<feature type="signal peptide" evidence="1">
    <location>
        <begin position="1"/>
        <end position="21"/>
    </location>
</feature>
<keyword evidence="2" id="KW-0614">Plasmid</keyword>
<evidence type="ECO:0000256" key="1">
    <source>
        <dbReference type="SAM" id="SignalP"/>
    </source>
</evidence>
<evidence type="ECO:0008006" key="4">
    <source>
        <dbReference type="Google" id="ProtNLM"/>
    </source>
</evidence>
<evidence type="ECO:0000313" key="2">
    <source>
        <dbReference type="EMBL" id="AJF08139.1"/>
    </source>
</evidence>
<keyword evidence="3" id="KW-1185">Reference proteome</keyword>
<accession>A0A0B5FTY1</accession>
<protein>
    <recommendedName>
        <fullName evidence="4">Lipoprotein</fullName>
    </recommendedName>
</protein>
<dbReference type="OrthoDB" id="6190737at2"/>
<dbReference type="KEGG" id="gsb:GSUB_16660"/>
<dbReference type="HOGENOM" id="CLU_084716_0_0_7"/>
<name>A0A0B5FTY1_9BACT</name>
<dbReference type="RefSeq" id="WP_040202766.1">
    <property type="nucleotide sequence ID" value="NZ_CP010312.1"/>
</dbReference>